<dbReference type="Gene3D" id="1.25.40.390">
    <property type="match status" value="1"/>
</dbReference>
<sequence>MKVNKFKYIILSCIGSFLLFSCNSLDQEPTDKYTDATFWQSAENAESIVNMAYSQMYGAGKLWNDEGLSDNVIEGRDNNDGRMIRNGLADPSLGRFASEWKWAYEGIKTSHKYLENVDKVPKMSASLKEQRKAEIRFIRAFIYFRLVNFYGDVPFFTSDISLSDASTISRTSKATVLKFIHDELDDIVQYLPARNSSFSAENNGRITKGAALAFQARAYLYESNWAKVEECTNKLINEQATYGTYGLFKNYENLFHTENKYNEEVILDYGYTTSYRIWSEMYSRVPMSVGAFLNSCAPTQELVDDYLTVKGLSIDKDASYKENEPYKDRDPRLTYTIVYDGYKWTKPDGTVVTIETKSGANSADAWQGTNSNRSITGYYIRKYFDPESTNSESSYNQHNNIIMFRYADVLLMYAEAMFEQNKMSQTVWNETIKPIRTRAGFSGDALNYPSALSTDEMRELIHRERRCELALEGLRYYDIVRWKEGTKYLNGVVRGAKFANNNTAYITLDTRKFNENKDYLWSVPRSQIQLNPNLKPNNPGYAN</sequence>
<organism evidence="9 10">
    <name type="scientific">Dysgonomonas termitidis</name>
    <dbReference type="NCBI Taxonomy" id="1516126"/>
    <lineage>
        <taxon>Bacteria</taxon>
        <taxon>Pseudomonadati</taxon>
        <taxon>Bacteroidota</taxon>
        <taxon>Bacteroidia</taxon>
        <taxon>Bacteroidales</taxon>
        <taxon>Dysgonomonadaceae</taxon>
        <taxon>Dysgonomonas</taxon>
    </lineage>
</organism>
<keyword evidence="10" id="KW-1185">Reference proteome</keyword>
<dbReference type="SUPFAM" id="SSF48452">
    <property type="entry name" value="TPR-like"/>
    <property type="match status" value="1"/>
</dbReference>
<dbReference type="RefSeq" id="WP_379999676.1">
    <property type="nucleotide sequence ID" value="NZ_JBHSGN010000121.1"/>
</dbReference>
<comment type="subcellular location">
    <subcellularLocation>
        <location evidence="1">Cell outer membrane</location>
    </subcellularLocation>
</comment>
<dbReference type="InterPro" id="IPR033985">
    <property type="entry name" value="SusD-like_N"/>
</dbReference>
<dbReference type="PROSITE" id="PS51257">
    <property type="entry name" value="PROKAR_LIPOPROTEIN"/>
    <property type="match status" value="1"/>
</dbReference>
<gene>
    <name evidence="9" type="ORF">ACFO6W_19865</name>
</gene>
<evidence type="ECO:0000256" key="2">
    <source>
        <dbReference type="ARBA" id="ARBA00006275"/>
    </source>
</evidence>
<evidence type="ECO:0000313" key="9">
    <source>
        <dbReference type="EMBL" id="MFC4675949.1"/>
    </source>
</evidence>
<feature type="chain" id="PRO_5046438691" evidence="6">
    <location>
        <begin position="27"/>
        <end position="543"/>
    </location>
</feature>
<evidence type="ECO:0000256" key="5">
    <source>
        <dbReference type="ARBA" id="ARBA00023237"/>
    </source>
</evidence>
<dbReference type="InterPro" id="IPR011990">
    <property type="entry name" value="TPR-like_helical_dom_sf"/>
</dbReference>
<evidence type="ECO:0000256" key="6">
    <source>
        <dbReference type="SAM" id="SignalP"/>
    </source>
</evidence>
<accession>A0ABV9L158</accession>
<feature type="domain" description="RagB/SusD" evidence="7">
    <location>
        <begin position="292"/>
        <end position="541"/>
    </location>
</feature>
<protein>
    <submittedName>
        <fullName evidence="9">RagB/SusD family nutrient uptake outer membrane protein</fullName>
    </submittedName>
</protein>
<evidence type="ECO:0000313" key="10">
    <source>
        <dbReference type="Proteomes" id="UP001596023"/>
    </source>
</evidence>
<dbReference type="InterPro" id="IPR012944">
    <property type="entry name" value="SusD_RagB_dom"/>
</dbReference>
<comment type="caution">
    <text evidence="9">The sequence shown here is derived from an EMBL/GenBank/DDBJ whole genome shotgun (WGS) entry which is preliminary data.</text>
</comment>
<feature type="domain" description="SusD-like N-terminal" evidence="8">
    <location>
        <begin position="93"/>
        <end position="220"/>
    </location>
</feature>
<evidence type="ECO:0000256" key="1">
    <source>
        <dbReference type="ARBA" id="ARBA00004442"/>
    </source>
</evidence>
<evidence type="ECO:0000259" key="8">
    <source>
        <dbReference type="Pfam" id="PF14322"/>
    </source>
</evidence>
<evidence type="ECO:0000256" key="4">
    <source>
        <dbReference type="ARBA" id="ARBA00023136"/>
    </source>
</evidence>
<evidence type="ECO:0000259" key="7">
    <source>
        <dbReference type="Pfam" id="PF07980"/>
    </source>
</evidence>
<feature type="signal peptide" evidence="6">
    <location>
        <begin position="1"/>
        <end position="26"/>
    </location>
</feature>
<reference evidence="10" key="1">
    <citation type="journal article" date="2019" name="Int. J. Syst. Evol. Microbiol.">
        <title>The Global Catalogue of Microorganisms (GCM) 10K type strain sequencing project: providing services to taxonomists for standard genome sequencing and annotation.</title>
        <authorList>
            <consortium name="The Broad Institute Genomics Platform"/>
            <consortium name="The Broad Institute Genome Sequencing Center for Infectious Disease"/>
            <person name="Wu L."/>
            <person name="Ma J."/>
        </authorList>
    </citation>
    <scope>NUCLEOTIDE SEQUENCE [LARGE SCALE GENOMIC DNA]</scope>
    <source>
        <strain evidence="10">CCUG 66188</strain>
    </source>
</reference>
<dbReference type="Proteomes" id="UP001596023">
    <property type="component" value="Unassembled WGS sequence"/>
</dbReference>
<dbReference type="Pfam" id="PF07980">
    <property type="entry name" value="SusD_RagB"/>
    <property type="match status" value="1"/>
</dbReference>
<dbReference type="Pfam" id="PF14322">
    <property type="entry name" value="SusD-like_3"/>
    <property type="match status" value="1"/>
</dbReference>
<keyword evidence="3 6" id="KW-0732">Signal</keyword>
<evidence type="ECO:0000256" key="3">
    <source>
        <dbReference type="ARBA" id="ARBA00022729"/>
    </source>
</evidence>
<keyword evidence="4" id="KW-0472">Membrane</keyword>
<name>A0ABV9L158_9BACT</name>
<dbReference type="EMBL" id="JBHSGN010000121">
    <property type="protein sequence ID" value="MFC4675949.1"/>
    <property type="molecule type" value="Genomic_DNA"/>
</dbReference>
<proteinExistence type="inferred from homology"/>
<comment type="similarity">
    <text evidence="2">Belongs to the SusD family.</text>
</comment>
<keyword evidence="5" id="KW-0998">Cell outer membrane</keyword>